<dbReference type="EMBL" id="CP016809">
    <property type="protein sequence ID" value="ANY75190.1"/>
    <property type="molecule type" value="Genomic_DNA"/>
</dbReference>
<reference evidence="1" key="1">
    <citation type="submission" date="2016-08" db="EMBL/GenBank/DDBJ databases">
        <title>Complete Genome Seqeunce of Paenibacillus sp. nov. IHBB 9852 from high altitute lake of Indian trans-Himalayas.</title>
        <authorList>
            <person name="Kiran S."/>
            <person name="Swarnkar M.K."/>
            <person name="Rana A."/>
            <person name="Tewari R."/>
            <person name="Gulati A."/>
        </authorList>
    </citation>
    <scope>NUCLEOTIDE SEQUENCE [LARGE SCALE GENOMIC DNA]</scope>
    <source>
        <strain evidence="1">IHBB 9852</strain>
    </source>
</reference>
<protein>
    <submittedName>
        <fullName evidence="1">Uncharacterized protein</fullName>
    </submittedName>
</protein>
<organism evidence="1">
    <name type="scientific">Paenibacillus ihbetae</name>
    <dbReference type="NCBI Taxonomy" id="1870820"/>
    <lineage>
        <taxon>Bacteria</taxon>
        <taxon>Bacillati</taxon>
        <taxon>Bacillota</taxon>
        <taxon>Bacilli</taxon>
        <taxon>Bacillales</taxon>
        <taxon>Paenibacillaceae</taxon>
        <taxon>Paenibacillus</taxon>
    </lineage>
</organism>
<sequence length="202" mass="23382">MRLGQTFLQNRKRTLKDLNYSTDKTKLNVSTEGYFTFYHYTYEGNIPSIMTDGLWARREVACPYPPEELIGCHLVEGFIDPLPAWLIESQYYNDLGYELTKKYIGDVLLEISLPMADFQIYIADYAHILECKMIEEEKGIGIGFEYDCSNGRECTQAYVNSFIEMHEYIDQHHAPIVQVVRLGEGIAIPSEFIEVSKIQPRK</sequence>
<evidence type="ECO:0000313" key="1">
    <source>
        <dbReference type="EMBL" id="ANY75190.1"/>
    </source>
</evidence>
<dbReference type="KEGG" id="pib:BBD41_22900"/>
<gene>
    <name evidence="1" type="ORF">BBD41_22900</name>
</gene>
<name>A0A1B2E5D5_9BACL</name>
<accession>A0A1B2E5D5</accession>
<proteinExistence type="predicted"/>
<dbReference type="AlphaFoldDB" id="A0A1B2E5D5"/>